<dbReference type="InterPro" id="IPR010611">
    <property type="entry name" value="3D_dom"/>
</dbReference>
<accession>A0ABW4HPV1</accession>
<keyword evidence="1" id="KW-0732">Signal</keyword>
<feature type="domain" description="3D" evidence="2">
    <location>
        <begin position="132"/>
        <end position="193"/>
    </location>
</feature>
<evidence type="ECO:0000256" key="1">
    <source>
        <dbReference type="ARBA" id="ARBA00022729"/>
    </source>
</evidence>
<evidence type="ECO:0000313" key="4">
    <source>
        <dbReference type="Proteomes" id="UP001597221"/>
    </source>
</evidence>
<evidence type="ECO:0000313" key="3">
    <source>
        <dbReference type="EMBL" id="MFD1607360.1"/>
    </source>
</evidence>
<dbReference type="SUPFAM" id="SSF50685">
    <property type="entry name" value="Barwin-like endoglucanases"/>
    <property type="match status" value="1"/>
</dbReference>
<evidence type="ECO:0000259" key="2">
    <source>
        <dbReference type="Pfam" id="PF06725"/>
    </source>
</evidence>
<keyword evidence="4" id="KW-1185">Reference proteome</keyword>
<dbReference type="EMBL" id="JBHUDE010000034">
    <property type="protein sequence ID" value="MFD1607360.1"/>
    <property type="molecule type" value="Genomic_DNA"/>
</dbReference>
<name>A0ABW4HPV1_9BACI</name>
<protein>
    <submittedName>
        <fullName evidence="3">3D domain-containing protein</fullName>
    </submittedName>
</protein>
<proteinExistence type="predicted"/>
<dbReference type="Gene3D" id="2.40.40.10">
    <property type="entry name" value="RlpA-like domain"/>
    <property type="match status" value="1"/>
</dbReference>
<dbReference type="Proteomes" id="UP001597221">
    <property type="component" value="Unassembled WGS sequence"/>
</dbReference>
<dbReference type="PANTHER" id="PTHR39160:SF4">
    <property type="entry name" value="RESUSCITATION-PROMOTING FACTOR RPFB"/>
    <property type="match status" value="1"/>
</dbReference>
<gene>
    <name evidence="3" type="ORF">ACFSBH_06825</name>
</gene>
<comment type="caution">
    <text evidence="3">The sequence shown here is derived from an EMBL/GenBank/DDBJ whole genome shotgun (WGS) entry which is preliminary data.</text>
</comment>
<dbReference type="InterPro" id="IPR036908">
    <property type="entry name" value="RlpA-like_sf"/>
</dbReference>
<dbReference type="RefSeq" id="WP_251513037.1">
    <property type="nucleotide sequence ID" value="NZ_JAMBON010000009.1"/>
</dbReference>
<dbReference type="InterPro" id="IPR051933">
    <property type="entry name" value="Resuscitation_pf_RpfB"/>
</dbReference>
<dbReference type="PANTHER" id="PTHR39160">
    <property type="entry name" value="CELL WALL-BINDING PROTEIN YOCH"/>
    <property type="match status" value="1"/>
</dbReference>
<dbReference type="Pfam" id="PF06725">
    <property type="entry name" value="3D"/>
    <property type="match status" value="1"/>
</dbReference>
<organism evidence="3 4">
    <name type="scientific">Oceanobacillus luteolus</name>
    <dbReference type="NCBI Taxonomy" id="1274358"/>
    <lineage>
        <taxon>Bacteria</taxon>
        <taxon>Bacillati</taxon>
        <taxon>Bacillota</taxon>
        <taxon>Bacilli</taxon>
        <taxon>Bacillales</taxon>
        <taxon>Bacillaceae</taxon>
        <taxon>Oceanobacillus</taxon>
    </lineage>
</organism>
<reference evidence="4" key="1">
    <citation type="journal article" date="2019" name="Int. J. Syst. Evol. Microbiol.">
        <title>The Global Catalogue of Microorganisms (GCM) 10K type strain sequencing project: providing services to taxonomists for standard genome sequencing and annotation.</title>
        <authorList>
            <consortium name="The Broad Institute Genomics Platform"/>
            <consortium name="The Broad Institute Genome Sequencing Center for Infectious Disease"/>
            <person name="Wu L."/>
            <person name="Ma J."/>
        </authorList>
    </citation>
    <scope>NUCLEOTIDE SEQUENCE [LARGE SCALE GENOMIC DNA]</scope>
    <source>
        <strain evidence="4">CGMCC 1.12376</strain>
    </source>
</reference>
<sequence>MKTFYEKLGIITLFIAIFLVAVTTLEEDSGRVYAQMVQVDNGGITAEQFGLRETSLNNKELHHEKSPVTYISSDSIDAPQTLEEAIDFEQYDKVNVIATGYTAGFESTGKTEAHPEYGITYSGVQVKRDLYSTIAADINVFPIGTVLYIPSYGYGVVADIGSAIQGNRIDLYYETVEDVYNEWGKQELDVYVIEMGEGSLSEEVLAELNDNEALQVFRSEFISE</sequence>
<dbReference type="CDD" id="cd22786">
    <property type="entry name" value="DPBB_YuiC-like"/>
    <property type="match status" value="1"/>
</dbReference>